<evidence type="ECO:0000313" key="4">
    <source>
        <dbReference type="Proteomes" id="UP000316429"/>
    </source>
</evidence>
<name>A0A504U7T9_9HYPH</name>
<keyword evidence="2" id="KW-0812">Transmembrane</keyword>
<dbReference type="GO" id="GO:0010468">
    <property type="term" value="P:regulation of gene expression"/>
    <property type="evidence" value="ECO:0007669"/>
    <property type="project" value="InterPro"/>
</dbReference>
<feature type="transmembrane region" description="Helical" evidence="2">
    <location>
        <begin position="73"/>
        <end position="90"/>
    </location>
</feature>
<proteinExistence type="predicted"/>
<dbReference type="PANTHER" id="PTHR38457">
    <property type="entry name" value="REGULATOR ABRB-RELATED"/>
    <property type="match status" value="1"/>
</dbReference>
<sequence>MLGQGMRARPERPMGDETRLPDSGAGVKTGAEAAPTPPPGMLTPLPLPARWAILLAVSLTLSTLLFATHIPGALLLGPMAAAILVATNGARLSVHRYPYIFAHSLLGCIIARSLDLETLKAVALDWPIFLAIVVAVISASSLLGYLIAKADILPGTTAVWGTSAGAASAMVLMAEAHGADARLVAFMQYLRVVFVATGASIMAAFVFRISGGAAPQIVWFPETDWLDLGITLAAALAAASVGARLKIPAGTMLLPLAVTTVLHVAGVISLHLPQWLLALAYGVIGWRIGLTFTRRILRHAASALPQVVGSILVLMAFCGGLAFLLWRFMGIDPLTAYLATSPGGLDSIAIIAASTPVDMSFVMALQTMRLILIIIAGPKIAGFVARRIKPAGAKG</sequence>
<dbReference type="InterPro" id="IPR017516">
    <property type="entry name" value="AbrB_dup"/>
</dbReference>
<feature type="region of interest" description="Disordered" evidence="1">
    <location>
        <begin position="1"/>
        <end position="39"/>
    </location>
</feature>
<organism evidence="3 4">
    <name type="scientific">Rhizobium glycinendophyticum</name>
    <dbReference type="NCBI Taxonomy" id="2589807"/>
    <lineage>
        <taxon>Bacteria</taxon>
        <taxon>Pseudomonadati</taxon>
        <taxon>Pseudomonadota</taxon>
        <taxon>Alphaproteobacteria</taxon>
        <taxon>Hyphomicrobiales</taxon>
        <taxon>Rhizobiaceae</taxon>
        <taxon>Rhizobium/Agrobacterium group</taxon>
        <taxon>Rhizobium</taxon>
    </lineage>
</organism>
<evidence type="ECO:0000256" key="2">
    <source>
        <dbReference type="SAM" id="Phobius"/>
    </source>
</evidence>
<feature type="transmembrane region" description="Helical" evidence="2">
    <location>
        <begin position="348"/>
        <end position="377"/>
    </location>
</feature>
<dbReference type="InterPro" id="IPR007820">
    <property type="entry name" value="AbrB_fam"/>
</dbReference>
<feature type="transmembrane region" description="Helical" evidence="2">
    <location>
        <begin position="96"/>
        <end position="114"/>
    </location>
</feature>
<keyword evidence="4" id="KW-1185">Reference proteome</keyword>
<comment type="caution">
    <text evidence="3">The sequence shown here is derived from an EMBL/GenBank/DDBJ whole genome shotgun (WGS) entry which is preliminary data.</text>
</comment>
<feature type="transmembrane region" description="Helical" evidence="2">
    <location>
        <begin position="189"/>
        <end position="210"/>
    </location>
</feature>
<keyword evidence="2" id="KW-1133">Transmembrane helix</keyword>
<feature type="transmembrane region" description="Helical" evidence="2">
    <location>
        <begin position="309"/>
        <end position="328"/>
    </location>
</feature>
<dbReference type="NCBIfam" id="TIGR03082">
    <property type="entry name" value="Gneg_AbrB_dup"/>
    <property type="match status" value="2"/>
</dbReference>
<dbReference type="OrthoDB" id="9809910at2"/>
<feature type="compositionally biased region" description="Basic and acidic residues" evidence="1">
    <location>
        <begin position="8"/>
        <end position="20"/>
    </location>
</feature>
<reference evidence="3 4" key="1">
    <citation type="submission" date="2019-06" db="EMBL/GenBank/DDBJ databases">
        <title>Rhizobium sp. CL12 isolated from roots of soybean.</title>
        <authorList>
            <person name="Wang C."/>
        </authorList>
    </citation>
    <scope>NUCLEOTIDE SEQUENCE [LARGE SCALE GENOMIC DNA]</scope>
    <source>
        <strain evidence="3 4">CL12</strain>
    </source>
</reference>
<dbReference type="Pfam" id="PF05145">
    <property type="entry name" value="AbrB"/>
    <property type="match status" value="1"/>
</dbReference>
<dbReference type="GO" id="GO:0016020">
    <property type="term" value="C:membrane"/>
    <property type="evidence" value="ECO:0007669"/>
    <property type="project" value="InterPro"/>
</dbReference>
<gene>
    <name evidence="3" type="ORF">FJQ55_06640</name>
</gene>
<dbReference type="Proteomes" id="UP000316429">
    <property type="component" value="Unassembled WGS sequence"/>
</dbReference>
<protein>
    <submittedName>
        <fullName evidence="3">AbrB family transcriptional regulator</fullName>
    </submittedName>
</protein>
<evidence type="ECO:0000256" key="1">
    <source>
        <dbReference type="SAM" id="MobiDB-lite"/>
    </source>
</evidence>
<dbReference type="AlphaFoldDB" id="A0A504U7T9"/>
<accession>A0A504U7T9</accession>
<dbReference type="PIRSF" id="PIRSF038991">
    <property type="entry name" value="Protein_AbrB"/>
    <property type="match status" value="1"/>
</dbReference>
<feature type="transmembrane region" description="Helical" evidence="2">
    <location>
        <begin position="126"/>
        <end position="147"/>
    </location>
</feature>
<keyword evidence="2" id="KW-0472">Membrane</keyword>
<dbReference type="EMBL" id="VFYP01000001">
    <property type="protein sequence ID" value="TPP10519.1"/>
    <property type="molecule type" value="Genomic_DNA"/>
</dbReference>
<dbReference type="PANTHER" id="PTHR38457:SF1">
    <property type="entry name" value="REGULATOR ABRB-RELATED"/>
    <property type="match status" value="1"/>
</dbReference>
<evidence type="ECO:0000313" key="3">
    <source>
        <dbReference type="EMBL" id="TPP10519.1"/>
    </source>
</evidence>